<sequence length="96" mass="11339">MNEHNKNNSNIGNMLLQMVKGNYKLVVTNRKLIIDALLPETNNFHETVKLMVDSGFEKECYEIYDSYCKEWLEDLFINKLLGLCDWKMDKNFQGRS</sequence>
<evidence type="ECO:0000313" key="2">
    <source>
        <dbReference type="EMBL" id="RHN59224.1"/>
    </source>
</evidence>
<name>G7JDF0_MEDTR</name>
<dbReference type="Proteomes" id="UP000002051">
    <property type="component" value="Chromosome 4"/>
</dbReference>
<reference evidence="1 4" key="1">
    <citation type="journal article" date="2011" name="Nature">
        <title>The Medicago genome provides insight into the evolution of rhizobial symbioses.</title>
        <authorList>
            <person name="Young N.D."/>
            <person name="Debelle F."/>
            <person name="Oldroyd G.E."/>
            <person name="Geurts R."/>
            <person name="Cannon S.B."/>
            <person name="Udvardi M.K."/>
            <person name="Benedito V.A."/>
            <person name="Mayer K.F."/>
            <person name="Gouzy J."/>
            <person name="Schoof H."/>
            <person name="Van de Peer Y."/>
            <person name="Proost S."/>
            <person name="Cook D.R."/>
            <person name="Meyers B.C."/>
            <person name="Spannagl M."/>
            <person name="Cheung F."/>
            <person name="De Mita S."/>
            <person name="Krishnakumar V."/>
            <person name="Gundlach H."/>
            <person name="Zhou S."/>
            <person name="Mudge J."/>
            <person name="Bharti A.K."/>
            <person name="Murray J.D."/>
            <person name="Naoumkina M.A."/>
            <person name="Rosen B."/>
            <person name="Silverstein K.A."/>
            <person name="Tang H."/>
            <person name="Rombauts S."/>
            <person name="Zhao P.X."/>
            <person name="Zhou P."/>
            <person name="Barbe V."/>
            <person name="Bardou P."/>
            <person name="Bechner M."/>
            <person name="Bellec A."/>
            <person name="Berger A."/>
            <person name="Berges H."/>
            <person name="Bidwell S."/>
            <person name="Bisseling T."/>
            <person name="Choisne N."/>
            <person name="Couloux A."/>
            <person name="Denny R."/>
            <person name="Deshpande S."/>
            <person name="Dai X."/>
            <person name="Doyle J.J."/>
            <person name="Dudez A.M."/>
            <person name="Farmer A.D."/>
            <person name="Fouteau S."/>
            <person name="Franken C."/>
            <person name="Gibelin C."/>
            <person name="Gish J."/>
            <person name="Goldstein S."/>
            <person name="Gonzalez A.J."/>
            <person name="Green P.J."/>
            <person name="Hallab A."/>
            <person name="Hartog M."/>
            <person name="Hua A."/>
            <person name="Humphray S.J."/>
            <person name="Jeong D.H."/>
            <person name="Jing Y."/>
            <person name="Jocker A."/>
            <person name="Kenton S.M."/>
            <person name="Kim D.J."/>
            <person name="Klee K."/>
            <person name="Lai H."/>
            <person name="Lang C."/>
            <person name="Lin S."/>
            <person name="Macmil S.L."/>
            <person name="Magdelenat G."/>
            <person name="Matthews L."/>
            <person name="McCorrison J."/>
            <person name="Monaghan E.L."/>
            <person name="Mun J.H."/>
            <person name="Najar F.Z."/>
            <person name="Nicholson C."/>
            <person name="Noirot C."/>
            <person name="O'Bleness M."/>
            <person name="Paule C.R."/>
            <person name="Poulain J."/>
            <person name="Prion F."/>
            <person name="Qin B."/>
            <person name="Qu C."/>
            <person name="Retzel E.F."/>
            <person name="Riddle C."/>
            <person name="Sallet E."/>
            <person name="Samain S."/>
            <person name="Samson N."/>
            <person name="Sanders I."/>
            <person name="Saurat O."/>
            <person name="Scarpelli C."/>
            <person name="Schiex T."/>
            <person name="Segurens B."/>
            <person name="Severin A.J."/>
            <person name="Sherrier D.J."/>
            <person name="Shi R."/>
            <person name="Sims S."/>
            <person name="Singer S.R."/>
            <person name="Sinharoy S."/>
            <person name="Sterck L."/>
            <person name="Viollet A."/>
            <person name="Wang B.B."/>
            <person name="Wang K."/>
            <person name="Wang M."/>
            <person name="Wang X."/>
            <person name="Warfsmann J."/>
            <person name="Weissenbach J."/>
            <person name="White D.D."/>
            <person name="White J.D."/>
            <person name="Wiley G.B."/>
            <person name="Wincker P."/>
            <person name="Xing Y."/>
            <person name="Yang L."/>
            <person name="Yao Z."/>
            <person name="Ying F."/>
            <person name="Zhai J."/>
            <person name="Zhou L."/>
            <person name="Zuber A."/>
            <person name="Denarie J."/>
            <person name="Dixon R.A."/>
            <person name="May G.D."/>
            <person name="Schwartz D.C."/>
            <person name="Rogers J."/>
            <person name="Quetier F."/>
            <person name="Town C.D."/>
            <person name="Roe B.A."/>
        </authorList>
    </citation>
    <scope>NUCLEOTIDE SEQUENCE [LARGE SCALE GENOMIC DNA]</scope>
    <source>
        <strain evidence="1">A17</strain>
        <strain evidence="3 4">cv. Jemalong A17</strain>
    </source>
</reference>
<dbReference type="Gramene" id="rna21224">
    <property type="protein sequence ID" value="RHN59224.1"/>
    <property type="gene ID" value="gene21224"/>
</dbReference>
<dbReference type="EMBL" id="CM001220">
    <property type="protein sequence ID" value="AES87278.1"/>
    <property type="molecule type" value="Genomic_DNA"/>
</dbReference>
<proteinExistence type="predicted"/>
<gene>
    <name evidence="1" type="ordered locus">MTR_4g023660</name>
    <name evidence="2" type="ORF">MtrunA17_Chr4g0010961</name>
</gene>
<protein>
    <submittedName>
        <fullName evidence="2">Putative exocyst complex component Exo70</fullName>
    </submittedName>
</protein>
<dbReference type="Proteomes" id="UP000265566">
    <property type="component" value="Chromosome 4"/>
</dbReference>
<accession>G7JDF0</accession>
<dbReference type="EMBL" id="PSQE01000004">
    <property type="protein sequence ID" value="RHN59224.1"/>
    <property type="molecule type" value="Genomic_DNA"/>
</dbReference>
<dbReference type="AlphaFoldDB" id="G7JDF0"/>
<evidence type="ECO:0000313" key="4">
    <source>
        <dbReference type="Proteomes" id="UP000002051"/>
    </source>
</evidence>
<dbReference type="EnsemblPlants" id="AES87278">
    <property type="protein sequence ID" value="AES87278"/>
    <property type="gene ID" value="MTR_4g023660"/>
</dbReference>
<evidence type="ECO:0000313" key="1">
    <source>
        <dbReference type="EMBL" id="AES87278.1"/>
    </source>
</evidence>
<organism evidence="1 4">
    <name type="scientific">Medicago truncatula</name>
    <name type="common">Barrel medic</name>
    <name type="synonym">Medicago tribuloides</name>
    <dbReference type="NCBI Taxonomy" id="3880"/>
    <lineage>
        <taxon>Eukaryota</taxon>
        <taxon>Viridiplantae</taxon>
        <taxon>Streptophyta</taxon>
        <taxon>Embryophyta</taxon>
        <taxon>Tracheophyta</taxon>
        <taxon>Spermatophyta</taxon>
        <taxon>Magnoliopsida</taxon>
        <taxon>eudicotyledons</taxon>
        <taxon>Gunneridae</taxon>
        <taxon>Pentapetalae</taxon>
        <taxon>rosids</taxon>
        <taxon>fabids</taxon>
        <taxon>Fabales</taxon>
        <taxon>Fabaceae</taxon>
        <taxon>Papilionoideae</taxon>
        <taxon>50 kb inversion clade</taxon>
        <taxon>NPAAA clade</taxon>
        <taxon>Hologalegina</taxon>
        <taxon>IRL clade</taxon>
        <taxon>Trifolieae</taxon>
        <taxon>Medicago</taxon>
    </lineage>
</organism>
<dbReference type="HOGENOM" id="CLU_184017_0_0_1"/>
<keyword evidence="4" id="KW-1185">Reference proteome</keyword>
<dbReference type="STRING" id="3880.G7JDF0"/>
<evidence type="ECO:0000313" key="3">
    <source>
        <dbReference type="EnsemblPlants" id="AES87278"/>
    </source>
</evidence>
<reference evidence="3" key="3">
    <citation type="submission" date="2015-04" db="UniProtKB">
        <authorList>
            <consortium name="EnsemblPlants"/>
        </authorList>
    </citation>
    <scope>IDENTIFICATION</scope>
    <source>
        <strain evidence="3">cv. Jemalong A17</strain>
    </source>
</reference>
<reference evidence="2" key="4">
    <citation type="journal article" date="2018" name="Nat. Plants">
        <title>Whole-genome landscape of Medicago truncatula symbiotic genes.</title>
        <authorList>
            <person name="Pecrix Y."/>
            <person name="Gamas P."/>
            <person name="Carrere S."/>
        </authorList>
    </citation>
    <scope>NUCLEOTIDE SEQUENCE</scope>
    <source>
        <tissue evidence="2">Leaves</tissue>
    </source>
</reference>
<reference evidence="1 4" key="2">
    <citation type="journal article" date="2014" name="BMC Genomics">
        <title>An improved genome release (version Mt4.0) for the model legume Medicago truncatula.</title>
        <authorList>
            <person name="Tang H."/>
            <person name="Krishnakumar V."/>
            <person name="Bidwell S."/>
            <person name="Rosen B."/>
            <person name="Chan A."/>
            <person name="Zhou S."/>
            <person name="Gentzbittel L."/>
            <person name="Childs K.L."/>
            <person name="Yandell M."/>
            <person name="Gundlach H."/>
            <person name="Mayer K.F."/>
            <person name="Schwartz D.C."/>
            <person name="Town C.D."/>
        </authorList>
    </citation>
    <scope>GENOME REANNOTATION</scope>
    <source>
        <strain evidence="3 4">cv. Jemalong A17</strain>
    </source>
</reference>
<dbReference type="PaxDb" id="3880-AES87278"/>